<dbReference type="AlphaFoldDB" id="A0AA37T496"/>
<protein>
    <recommendedName>
        <fullName evidence="1">Glycosyltransferase 2-like domain-containing protein</fullName>
    </recommendedName>
</protein>
<dbReference type="InterPro" id="IPR050834">
    <property type="entry name" value="Glycosyltransf_2"/>
</dbReference>
<evidence type="ECO:0000313" key="2">
    <source>
        <dbReference type="EMBL" id="GLS24793.1"/>
    </source>
</evidence>
<evidence type="ECO:0000259" key="1">
    <source>
        <dbReference type="Pfam" id="PF00535"/>
    </source>
</evidence>
<dbReference type="PANTHER" id="PTHR43685:SF2">
    <property type="entry name" value="GLYCOSYLTRANSFERASE 2-LIKE DOMAIN-CONTAINING PROTEIN"/>
    <property type="match status" value="1"/>
</dbReference>
<name>A0AA37T496_9GAMM</name>
<dbReference type="Pfam" id="PF00535">
    <property type="entry name" value="Glycos_transf_2"/>
    <property type="match status" value="1"/>
</dbReference>
<evidence type="ECO:0000313" key="3">
    <source>
        <dbReference type="Proteomes" id="UP001156870"/>
    </source>
</evidence>
<dbReference type="InterPro" id="IPR029044">
    <property type="entry name" value="Nucleotide-diphossugar_trans"/>
</dbReference>
<dbReference type="SUPFAM" id="SSF53448">
    <property type="entry name" value="Nucleotide-diphospho-sugar transferases"/>
    <property type="match status" value="1"/>
</dbReference>
<proteinExistence type="predicted"/>
<dbReference type="EMBL" id="BSPD01000020">
    <property type="protein sequence ID" value="GLS24793.1"/>
    <property type="molecule type" value="Genomic_DNA"/>
</dbReference>
<dbReference type="InterPro" id="IPR001173">
    <property type="entry name" value="Glyco_trans_2-like"/>
</dbReference>
<feature type="domain" description="Glycosyltransferase 2-like" evidence="1">
    <location>
        <begin position="9"/>
        <end position="136"/>
    </location>
</feature>
<dbReference type="PANTHER" id="PTHR43685">
    <property type="entry name" value="GLYCOSYLTRANSFERASE"/>
    <property type="match status" value="1"/>
</dbReference>
<gene>
    <name evidence="2" type="ORF">GCM10007877_05070</name>
</gene>
<dbReference type="RefSeq" id="WP_232592383.1">
    <property type="nucleotide sequence ID" value="NZ_BSPD01000020.1"/>
</dbReference>
<accession>A0AA37T496</accession>
<dbReference type="Proteomes" id="UP001156870">
    <property type="component" value="Unassembled WGS sequence"/>
</dbReference>
<reference evidence="2 3" key="1">
    <citation type="journal article" date="2014" name="Int. J. Syst. Evol. Microbiol.">
        <title>Complete genome sequence of Corynebacterium casei LMG S-19264T (=DSM 44701T), isolated from a smear-ripened cheese.</title>
        <authorList>
            <consortium name="US DOE Joint Genome Institute (JGI-PGF)"/>
            <person name="Walter F."/>
            <person name="Albersmeier A."/>
            <person name="Kalinowski J."/>
            <person name="Ruckert C."/>
        </authorList>
    </citation>
    <scope>NUCLEOTIDE SEQUENCE [LARGE SCALE GENOMIC DNA]</scope>
    <source>
        <strain evidence="2 3">NBRC 110095</strain>
    </source>
</reference>
<organism evidence="2 3">
    <name type="scientific">Marinibactrum halimedae</name>
    <dbReference type="NCBI Taxonomy" id="1444977"/>
    <lineage>
        <taxon>Bacteria</taxon>
        <taxon>Pseudomonadati</taxon>
        <taxon>Pseudomonadota</taxon>
        <taxon>Gammaproteobacteria</taxon>
        <taxon>Cellvibrionales</taxon>
        <taxon>Cellvibrionaceae</taxon>
        <taxon>Marinibactrum</taxon>
    </lineage>
</organism>
<sequence>MKKNQIAFSVVIPLYNKTHYILEALDSVLNQSYPALEVVVIDDGSTDDGVEKISKLNNENIKVFSQKNQGVSAARNMGVEKSIGEYVAFLDADDKWSPHYLAEVEKLIRLFPDAGVYGSNYQCFNKNGLYLPKIRKMDKEVGPYVLPNYFEVCSEGELPFIISSCVIPKKVHEKVGGFPVGESMGEDQDFFFRIALTHQIAYSNRITVFYRSDADNSAMNISIPDQECFYSQRLTRFAHHSFVRAQDKKWLLKCSAAHLIHLASRNIRVGRFDIARRLLMDERCSLKSFKRRYWLANLYVRKLFSFLNYC</sequence>
<keyword evidence="3" id="KW-1185">Reference proteome</keyword>
<comment type="caution">
    <text evidence="2">The sequence shown here is derived from an EMBL/GenBank/DDBJ whole genome shotgun (WGS) entry which is preliminary data.</text>
</comment>
<dbReference type="Gene3D" id="3.90.550.10">
    <property type="entry name" value="Spore Coat Polysaccharide Biosynthesis Protein SpsA, Chain A"/>
    <property type="match status" value="1"/>
</dbReference>